<evidence type="ECO:0000313" key="1">
    <source>
        <dbReference type="EMBL" id="OAD75846.1"/>
    </source>
</evidence>
<dbReference type="AlphaFoldDB" id="A0A162PZS5"/>
<dbReference type="InParanoid" id="A0A162PZS5"/>
<dbReference type="VEuPathDB" id="FungiDB:PHYBLDRAFT_59376"/>
<accession>A0A162PZS5</accession>
<evidence type="ECO:0000313" key="2">
    <source>
        <dbReference type="Proteomes" id="UP000077315"/>
    </source>
</evidence>
<name>A0A162PZS5_PHYB8</name>
<protein>
    <submittedName>
        <fullName evidence="1">Uncharacterized protein</fullName>
    </submittedName>
</protein>
<reference evidence="2" key="1">
    <citation type="submission" date="2015-06" db="EMBL/GenBank/DDBJ databases">
        <title>Expansion of signal transduction pathways in fungi by whole-genome duplication.</title>
        <authorList>
            <consortium name="DOE Joint Genome Institute"/>
            <person name="Corrochano L.M."/>
            <person name="Kuo A."/>
            <person name="Marcet-Houben M."/>
            <person name="Polaino S."/>
            <person name="Salamov A."/>
            <person name="Villalobos J.M."/>
            <person name="Alvarez M.I."/>
            <person name="Avalos J."/>
            <person name="Benito E.P."/>
            <person name="Benoit I."/>
            <person name="Burger G."/>
            <person name="Camino L.P."/>
            <person name="Canovas D."/>
            <person name="Cerda-Olmedo E."/>
            <person name="Cheng J.-F."/>
            <person name="Dominguez A."/>
            <person name="Elias M."/>
            <person name="Eslava A.P."/>
            <person name="Glaser F."/>
            <person name="Grimwood J."/>
            <person name="Gutierrez G."/>
            <person name="Heitman J."/>
            <person name="Henrissat B."/>
            <person name="Iturriaga E.A."/>
            <person name="Lang B.F."/>
            <person name="Lavin J.L."/>
            <person name="Lee S."/>
            <person name="Li W."/>
            <person name="Lindquist E."/>
            <person name="Lopez-Garcia S."/>
            <person name="Luque E.M."/>
            <person name="Marcos A.T."/>
            <person name="Martin J."/>
            <person name="McCluskey K."/>
            <person name="Medina H.R."/>
            <person name="Miralles-Duran A."/>
            <person name="Miyazaki A."/>
            <person name="Munoz-Torres E."/>
            <person name="Oguiza J.A."/>
            <person name="Ohm R."/>
            <person name="Olmedo M."/>
            <person name="Orejas M."/>
            <person name="Ortiz-Castellanos L."/>
            <person name="Pisabarro A.G."/>
            <person name="Rodriguez-Romero J."/>
            <person name="Ruiz-Herrera J."/>
            <person name="Ruiz-Vazquez R."/>
            <person name="Sanz C."/>
            <person name="Schackwitz W."/>
            <person name="Schmutz J."/>
            <person name="Shahriari M."/>
            <person name="Shelest E."/>
            <person name="Silva-Franco F."/>
            <person name="Soanes D."/>
            <person name="Syed K."/>
            <person name="Tagua V.G."/>
            <person name="Talbot N.J."/>
            <person name="Thon M."/>
            <person name="De vries R.P."/>
            <person name="Wiebenga A."/>
            <person name="Yadav J.S."/>
            <person name="Braun E.L."/>
            <person name="Baker S."/>
            <person name="Garre V."/>
            <person name="Horwitz B."/>
            <person name="Torres-Martinez S."/>
            <person name="Idnurm A."/>
            <person name="Herrera-Estrella A."/>
            <person name="Gabaldon T."/>
            <person name="Grigoriev I.V."/>
        </authorList>
    </citation>
    <scope>NUCLEOTIDE SEQUENCE [LARGE SCALE GENOMIC DNA]</scope>
    <source>
        <strain evidence="2">NRRL 1555(-)</strain>
    </source>
</reference>
<keyword evidence="2" id="KW-1185">Reference proteome</keyword>
<gene>
    <name evidence="1" type="ORF">PHYBLDRAFT_59376</name>
</gene>
<dbReference type="EMBL" id="KV440976">
    <property type="protein sequence ID" value="OAD75846.1"/>
    <property type="molecule type" value="Genomic_DNA"/>
</dbReference>
<organism evidence="1 2">
    <name type="scientific">Phycomyces blakesleeanus (strain ATCC 8743b / DSM 1359 / FGSC 10004 / NBRC 33097 / NRRL 1555)</name>
    <dbReference type="NCBI Taxonomy" id="763407"/>
    <lineage>
        <taxon>Eukaryota</taxon>
        <taxon>Fungi</taxon>
        <taxon>Fungi incertae sedis</taxon>
        <taxon>Mucoromycota</taxon>
        <taxon>Mucoromycotina</taxon>
        <taxon>Mucoromycetes</taxon>
        <taxon>Mucorales</taxon>
        <taxon>Phycomycetaceae</taxon>
        <taxon>Phycomyces</taxon>
    </lineage>
</organism>
<dbReference type="GeneID" id="29001389"/>
<proteinExistence type="predicted"/>
<dbReference type="Proteomes" id="UP000077315">
    <property type="component" value="Unassembled WGS sequence"/>
</dbReference>
<sequence length="166" mass="18821">MNDKEGITTSNSFLKMRNAYCNIMLGRIKVQATYINNIFSTGIRSGLLGGYCETSKPCSFLNLPATLDVWALFFTVLYQARRLVICALVTKKCNHGFVRNSGSLISIKFKTKDFYLLSHLKAHCKDHDSSLTHTLVKNILWAKYLKKGLDDYKISLKAIYDSTFDS</sequence>
<dbReference type="RefSeq" id="XP_018293886.1">
    <property type="nucleotide sequence ID" value="XM_018440483.1"/>
</dbReference>